<dbReference type="GO" id="GO:0032259">
    <property type="term" value="P:methylation"/>
    <property type="evidence" value="ECO:0007669"/>
    <property type="project" value="UniProtKB-KW"/>
</dbReference>
<dbReference type="GO" id="GO:0008168">
    <property type="term" value="F:methyltransferase activity"/>
    <property type="evidence" value="ECO:0007669"/>
    <property type="project" value="UniProtKB-KW"/>
</dbReference>
<keyword evidence="5" id="KW-1185">Reference proteome</keyword>
<dbReference type="PANTHER" id="PTHR43861">
    <property type="entry name" value="TRANS-ACONITATE 2-METHYLTRANSFERASE-RELATED"/>
    <property type="match status" value="1"/>
</dbReference>
<dbReference type="Proteomes" id="UP001200557">
    <property type="component" value="Unassembled WGS sequence"/>
</dbReference>
<dbReference type="CDD" id="cd02440">
    <property type="entry name" value="AdoMet_MTases"/>
    <property type="match status" value="1"/>
</dbReference>
<proteinExistence type="predicted"/>
<evidence type="ECO:0000256" key="1">
    <source>
        <dbReference type="ARBA" id="ARBA00022603"/>
    </source>
</evidence>
<keyword evidence="2" id="KW-0808">Transferase</keyword>
<organism evidence="4 5">
    <name type="scientific">Octadecabacter dasysiphoniae</name>
    <dbReference type="NCBI Taxonomy" id="2909341"/>
    <lineage>
        <taxon>Bacteria</taxon>
        <taxon>Pseudomonadati</taxon>
        <taxon>Pseudomonadota</taxon>
        <taxon>Alphaproteobacteria</taxon>
        <taxon>Rhodobacterales</taxon>
        <taxon>Roseobacteraceae</taxon>
        <taxon>Octadecabacter</taxon>
    </lineage>
</organism>
<keyword evidence="1 4" id="KW-0489">Methyltransferase</keyword>
<protein>
    <submittedName>
        <fullName evidence="4">Class I SAM-dependent methyltransferase</fullName>
    </submittedName>
</protein>
<dbReference type="InterPro" id="IPR041698">
    <property type="entry name" value="Methyltransf_25"/>
</dbReference>
<evidence type="ECO:0000313" key="5">
    <source>
        <dbReference type="Proteomes" id="UP001200557"/>
    </source>
</evidence>
<dbReference type="EMBL" id="JAKGAQ010000002">
    <property type="protein sequence ID" value="MCF2871819.1"/>
    <property type="molecule type" value="Genomic_DNA"/>
</dbReference>
<dbReference type="Pfam" id="PF13649">
    <property type="entry name" value="Methyltransf_25"/>
    <property type="match status" value="1"/>
</dbReference>
<dbReference type="SUPFAM" id="SSF53335">
    <property type="entry name" value="S-adenosyl-L-methionine-dependent methyltransferases"/>
    <property type="match status" value="1"/>
</dbReference>
<feature type="domain" description="Methyltransferase" evidence="3">
    <location>
        <begin position="45"/>
        <end position="133"/>
    </location>
</feature>
<dbReference type="RefSeq" id="WP_235226115.1">
    <property type="nucleotide sequence ID" value="NZ_JAKGAQ010000002.1"/>
</dbReference>
<gene>
    <name evidence="4" type="ORF">L0664_12135</name>
</gene>
<comment type="caution">
    <text evidence="4">The sequence shown here is derived from an EMBL/GenBank/DDBJ whole genome shotgun (WGS) entry which is preliminary data.</text>
</comment>
<dbReference type="PANTHER" id="PTHR43861:SF1">
    <property type="entry name" value="TRANS-ACONITATE 2-METHYLTRANSFERASE"/>
    <property type="match status" value="1"/>
</dbReference>
<evidence type="ECO:0000256" key="2">
    <source>
        <dbReference type="ARBA" id="ARBA00022679"/>
    </source>
</evidence>
<evidence type="ECO:0000313" key="4">
    <source>
        <dbReference type="EMBL" id="MCF2871819.1"/>
    </source>
</evidence>
<sequence length="201" mass="21532">MTVDHKTIAVYNEKAAEYAKHFDTDSKPGAHVRRFIEAVPTGGRVLDLGCGTAGASRHMLAAGLDVDAMDASPEMIRVAAHVNGVTARLGTFDDLNAKADYDGIWANFSLLHAPRDKLPDYLAAIATALRPNGTFHIGMKTGTGTTRDHINRKYTFVTQDELSALLNGAGFDIQTIMTGHEVGLAGTDDPWIVILSKVANA</sequence>
<accession>A0ABS9CX91</accession>
<dbReference type="Gene3D" id="3.40.50.150">
    <property type="entry name" value="Vaccinia Virus protein VP39"/>
    <property type="match status" value="1"/>
</dbReference>
<dbReference type="InterPro" id="IPR029063">
    <property type="entry name" value="SAM-dependent_MTases_sf"/>
</dbReference>
<reference evidence="4 5" key="1">
    <citation type="submission" date="2022-01" db="EMBL/GenBank/DDBJ databases">
        <title>Octadecabacter sp. nov., isolated from a marine alga.</title>
        <authorList>
            <person name="Jin M.S."/>
            <person name="Kim H.M."/>
            <person name="Han D.M."/>
            <person name="Jung J.J."/>
            <person name="Jeon C.O."/>
        </authorList>
    </citation>
    <scope>NUCLEOTIDE SEQUENCE [LARGE SCALE GENOMIC DNA]</scope>
    <source>
        <strain evidence="4 5">G9-8</strain>
    </source>
</reference>
<evidence type="ECO:0000259" key="3">
    <source>
        <dbReference type="Pfam" id="PF13649"/>
    </source>
</evidence>
<name>A0ABS9CX91_9RHOB</name>